<keyword evidence="6 11" id="KW-0067">ATP-binding</keyword>
<dbReference type="InterPro" id="IPR027417">
    <property type="entry name" value="P-loop_NTPase"/>
</dbReference>
<dbReference type="PANTHER" id="PTHR42788">
    <property type="entry name" value="TAURINE IMPORT ATP-BINDING PROTEIN-RELATED"/>
    <property type="match status" value="1"/>
</dbReference>
<organism evidence="11 13">
    <name type="scientific">Pandoraea apista</name>
    <dbReference type="NCBI Taxonomy" id="93218"/>
    <lineage>
        <taxon>Bacteria</taxon>
        <taxon>Pseudomonadati</taxon>
        <taxon>Pseudomonadota</taxon>
        <taxon>Betaproteobacteria</taxon>
        <taxon>Burkholderiales</taxon>
        <taxon>Burkholderiaceae</taxon>
        <taxon>Pandoraea</taxon>
    </lineage>
</organism>
<dbReference type="InterPro" id="IPR050166">
    <property type="entry name" value="ABC_transporter_ATP-bind"/>
</dbReference>
<evidence type="ECO:0000256" key="4">
    <source>
        <dbReference type="ARBA" id="ARBA00022519"/>
    </source>
</evidence>
<dbReference type="InterPro" id="IPR017871">
    <property type="entry name" value="ABC_transporter-like_CS"/>
</dbReference>
<evidence type="ECO:0000313" key="10">
    <source>
        <dbReference type="EMBL" id="RSK83546.1"/>
    </source>
</evidence>
<keyword evidence="7" id="KW-1278">Translocase</keyword>
<evidence type="ECO:0000313" key="13">
    <source>
        <dbReference type="Proteomes" id="UP000364291"/>
    </source>
</evidence>
<dbReference type="SMART" id="SM00382">
    <property type="entry name" value="AAA"/>
    <property type="match status" value="1"/>
</dbReference>
<dbReference type="GeneID" id="47016359"/>
<dbReference type="InterPro" id="IPR003439">
    <property type="entry name" value="ABC_transporter-like_ATP-bd"/>
</dbReference>
<reference evidence="10 12" key="1">
    <citation type="submission" date="2018-12" db="EMBL/GenBank/DDBJ databases">
        <title>Whole genome sequence of a Pandoraea apista isolate from a patient with cystic fibrosis.</title>
        <authorList>
            <person name="Kenna D.T."/>
            <person name="Turton J.F."/>
        </authorList>
    </citation>
    <scope>NUCLEOTIDE SEQUENCE [LARGE SCALE GENOMIC DNA]</scope>
    <source>
        <strain evidence="10 12">Pa13324</strain>
    </source>
</reference>
<dbReference type="KEGG" id="papi:SG18_12525"/>
<feature type="domain" description="ABC transporter" evidence="9">
    <location>
        <begin position="4"/>
        <end position="237"/>
    </location>
</feature>
<dbReference type="EMBL" id="CABPSX010000001">
    <property type="protein sequence ID" value="VVG70028.1"/>
    <property type="molecule type" value="Genomic_DNA"/>
</dbReference>
<evidence type="ECO:0000313" key="11">
    <source>
        <dbReference type="EMBL" id="VVG70028.1"/>
    </source>
</evidence>
<dbReference type="GO" id="GO:0005524">
    <property type="term" value="F:ATP binding"/>
    <property type="evidence" value="ECO:0007669"/>
    <property type="project" value="UniProtKB-KW"/>
</dbReference>
<dbReference type="PANTHER" id="PTHR42788:SF18">
    <property type="entry name" value="TAURINE IMPORT ATP-BINDING PROTEIN TAUB"/>
    <property type="match status" value="1"/>
</dbReference>
<dbReference type="OrthoDB" id="9783039at2"/>
<sequence length="274" mass="29848">MEQLIVNDVSVVYPGRRPGEQVQALAHVDLSIAPGDFVVALGASGCGKTTLLSLMAGFIAPTSGELLLGGTPIEGPGADRGVVFQKHALLPWLNVMENTEFGLKLQGIPKTERRARAARNLALVGLQDFHNHMIYQLSGGMQQRVGIARALTCNPSMLLMDEPMAALDALTRETIQELLLDVWRETGKMIFFITHSVEEALFLASRLIVMSPRPGRITHTYELDFNQRYLECRDARAIKSSPDFIAMRETVLSIIYGDERAGQTATSGTGAVAA</sequence>
<dbReference type="Gene3D" id="3.40.50.300">
    <property type="entry name" value="P-loop containing nucleotide triphosphate hydrolases"/>
    <property type="match status" value="1"/>
</dbReference>
<dbReference type="CDD" id="cd03293">
    <property type="entry name" value="ABC_NrtD_SsuB_transporters"/>
    <property type="match status" value="1"/>
</dbReference>
<keyword evidence="4" id="KW-0997">Cell inner membrane</keyword>
<dbReference type="Pfam" id="PF00005">
    <property type="entry name" value="ABC_tran"/>
    <property type="match status" value="1"/>
</dbReference>
<dbReference type="AlphaFoldDB" id="A0A0B5FFG9"/>
<evidence type="ECO:0000256" key="2">
    <source>
        <dbReference type="ARBA" id="ARBA00022448"/>
    </source>
</evidence>
<evidence type="ECO:0000256" key="5">
    <source>
        <dbReference type="ARBA" id="ARBA00022741"/>
    </source>
</evidence>
<dbReference type="STRING" id="93218.XM39_12725"/>
<dbReference type="Proteomes" id="UP000270216">
    <property type="component" value="Unassembled WGS sequence"/>
</dbReference>
<evidence type="ECO:0000259" key="9">
    <source>
        <dbReference type="PROSITE" id="PS50893"/>
    </source>
</evidence>
<reference evidence="11 13" key="2">
    <citation type="submission" date="2019-08" db="EMBL/GenBank/DDBJ databases">
        <authorList>
            <person name="Peeters C."/>
        </authorList>
    </citation>
    <scope>NUCLEOTIDE SEQUENCE [LARGE SCALE GENOMIC DNA]</scope>
    <source>
        <strain evidence="11 13">LMG 18089</strain>
    </source>
</reference>
<comment type="similarity">
    <text evidence="1">Belongs to the ABC transporter superfamily.</text>
</comment>
<dbReference type="EMBL" id="RWHX01000009">
    <property type="protein sequence ID" value="RSK83546.1"/>
    <property type="molecule type" value="Genomic_DNA"/>
</dbReference>
<dbReference type="InterPro" id="IPR003593">
    <property type="entry name" value="AAA+_ATPase"/>
</dbReference>
<evidence type="ECO:0000256" key="3">
    <source>
        <dbReference type="ARBA" id="ARBA00022475"/>
    </source>
</evidence>
<keyword evidence="5" id="KW-0547">Nucleotide-binding</keyword>
<keyword evidence="8" id="KW-0472">Membrane</keyword>
<protein>
    <submittedName>
        <fullName evidence="10">ATP-binding cassette domain-containing protein</fullName>
    </submittedName>
    <submittedName>
        <fullName evidence="11">Nitrate ABC transporter ATP-binding protein</fullName>
    </submittedName>
</protein>
<keyword evidence="3" id="KW-1003">Cell membrane</keyword>
<dbReference type="SUPFAM" id="SSF52540">
    <property type="entry name" value="P-loop containing nucleoside triphosphate hydrolases"/>
    <property type="match status" value="1"/>
</dbReference>
<proteinExistence type="inferred from homology"/>
<dbReference type="RefSeq" id="WP_042114519.1">
    <property type="nucleotide sequence ID" value="NZ_CABPSX010000001.1"/>
</dbReference>
<keyword evidence="2" id="KW-0813">Transport</keyword>
<evidence type="ECO:0000313" key="12">
    <source>
        <dbReference type="Proteomes" id="UP000270216"/>
    </source>
</evidence>
<dbReference type="GO" id="GO:0016887">
    <property type="term" value="F:ATP hydrolysis activity"/>
    <property type="evidence" value="ECO:0007669"/>
    <property type="project" value="InterPro"/>
</dbReference>
<accession>A0A0B5FFG9</accession>
<evidence type="ECO:0000256" key="6">
    <source>
        <dbReference type="ARBA" id="ARBA00022840"/>
    </source>
</evidence>
<keyword evidence="12" id="KW-1185">Reference proteome</keyword>
<evidence type="ECO:0000256" key="8">
    <source>
        <dbReference type="ARBA" id="ARBA00023136"/>
    </source>
</evidence>
<dbReference type="PROSITE" id="PS50893">
    <property type="entry name" value="ABC_TRANSPORTER_2"/>
    <property type="match status" value="1"/>
</dbReference>
<gene>
    <name evidence="10" type="ORF">EJE83_07660</name>
    <name evidence="11" type="ORF">PAP18089_00986</name>
</gene>
<dbReference type="Proteomes" id="UP000364291">
    <property type="component" value="Unassembled WGS sequence"/>
</dbReference>
<evidence type="ECO:0000256" key="1">
    <source>
        <dbReference type="ARBA" id="ARBA00005417"/>
    </source>
</evidence>
<dbReference type="PROSITE" id="PS00211">
    <property type="entry name" value="ABC_TRANSPORTER_1"/>
    <property type="match status" value="1"/>
</dbReference>
<name>A0A0B5FFG9_9BURK</name>
<evidence type="ECO:0000256" key="7">
    <source>
        <dbReference type="ARBA" id="ARBA00022967"/>
    </source>
</evidence>